<evidence type="ECO:0000256" key="3">
    <source>
        <dbReference type="ARBA" id="ARBA00022723"/>
    </source>
</evidence>
<keyword evidence="2" id="KW-0349">Heme</keyword>
<keyword evidence="3" id="KW-0479">Metal-binding</keyword>
<evidence type="ECO:0000313" key="8">
    <source>
        <dbReference type="Proteomes" id="UP001631957"/>
    </source>
</evidence>
<dbReference type="Gene3D" id="1.10.630.10">
    <property type="entry name" value="Cytochrome P450"/>
    <property type="match status" value="1"/>
</dbReference>
<evidence type="ECO:0000256" key="2">
    <source>
        <dbReference type="ARBA" id="ARBA00022617"/>
    </source>
</evidence>
<dbReference type="EMBL" id="JBJVNI010000009">
    <property type="protein sequence ID" value="MFM9610731.1"/>
    <property type="molecule type" value="Genomic_DNA"/>
</dbReference>
<keyword evidence="5" id="KW-0408">Iron</keyword>
<dbReference type="InterPro" id="IPR050196">
    <property type="entry name" value="Cytochrome_P450_Monoox"/>
</dbReference>
<dbReference type="PANTHER" id="PTHR24291">
    <property type="entry name" value="CYTOCHROME P450 FAMILY 4"/>
    <property type="match status" value="1"/>
</dbReference>
<keyword evidence="8" id="KW-1185">Reference proteome</keyword>
<dbReference type="InterPro" id="IPR036396">
    <property type="entry name" value="Cyt_P450_sf"/>
</dbReference>
<protein>
    <submittedName>
        <fullName evidence="7">Cytochrome P450</fullName>
    </submittedName>
</protein>
<evidence type="ECO:0000256" key="4">
    <source>
        <dbReference type="ARBA" id="ARBA00023002"/>
    </source>
</evidence>
<organism evidence="7 8">
    <name type="scientific">Streptomyces niveiscabiei</name>
    <dbReference type="NCBI Taxonomy" id="164115"/>
    <lineage>
        <taxon>Bacteria</taxon>
        <taxon>Bacillati</taxon>
        <taxon>Actinomycetota</taxon>
        <taxon>Actinomycetes</taxon>
        <taxon>Kitasatosporales</taxon>
        <taxon>Streptomycetaceae</taxon>
        <taxon>Streptomyces</taxon>
    </lineage>
</organism>
<dbReference type="PANTHER" id="PTHR24291:SF50">
    <property type="entry name" value="BIFUNCTIONAL ALBAFLAVENONE MONOOXYGENASE_TERPENE SYNTHASE"/>
    <property type="match status" value="1"/>
</dbReference>
<sequence>MRSTTPPAAAPVAPGRIPFLGHLPQLAAGRAGFLQSVRGRGDIVTIFLGTRPVYVLNSPEAVHDVLVTQSGKFGKGLLFDVARPFIGNGIITSGRDVHRHRRRVLQPAFRRDAVAAYVGTMTDVTEEQVAAWRPGEVIAMDRVMRRMATATLVATLFSGERPDGAEAMAELGERVAEHLTMVMRGVFVGTVLPAPIASSPAFGHRRYLSAAAALRDLADTAVRQARQDPTDRGDLLSVMLAGAEGGMSDEAARDELLSLLMAGAETTSTTLSWALHELGRRPRSADRIRAEHAALPAGALPGAATLPFTDRFLREVLRLHQPNWLLMRRALEPARVCGTDLPQDAEIIYSAAAMHRDPAYFPDPLRFDPDRWLDPAQQEIPPGAYIPFALGNRKCIGDFFAMTEMLVVLCSVVSRWRLHPVRGHRVRPVAQAQIRPNALPMLVSPRDAR</sequence>
<dbReference type="InterPro" id="IPR001128">
    <property type="entry name" value="Cyt_P450"/>
</dbReference>
<evidence type="ECO:0000256" key="5">
    <source>
        <dbReference type="ARBA" id="ARBA00023004"/>
    </source>
</evidence>
<evidence type="ECO:0000256" key="6">
    <source>
        <dbReference type="ARBA" id="ARBA00023033"/>
    </source>
</evidence>
<dbReference type="PRINTS" id="PR00463">
    <property type="entry name" value="EP450I"/>
</dbReference>
<comment type="caution">
    <text evidence="7">The sequence shown here is derived from an EMBL/GenBank/DDBJ whole genome shotgun (WGS) entry which is preliminary data.</text>
</comment>
<dbReference type="PRINTS" id="PR00385">
    <property type="entry name" value="P450"/>
</dbReference>
<keyword evidence="6" id="KW-0503">Monooxygenase</keyword>
<reference evidence="7 8" key="1">
    <citation type="submission" date="2024-12" db="EMBL/GenBank/DDBJ databases">
        <title>Forecasting of Potato common scab and diversities of Pathogenic streptomyces spp. in china.</title>
        <authorList>
            <person name="Handique U."/>
            <person name="Wu J."/>
        </authorList>
    </citation>
    <scope>NUCLEOTIDE SEQUENCE [LARGE SCALE GENOMIC DNA]</scope>
    <source>
        <strain evidence="7 8">ZRIMU1530</strain>
    </source>
</reference>
<dbReference type="RefSeq" id="WP_409121828.1">
    <property type="nucleotide sequence ID" value="NZ_JBJVNI010000009.1"/>
</dbReference>
<dbReference type="Proteomes" id="UP001631957">
    <property type="component" value="Unassembled WGS sequence"/>
</dbReference>
<keyword evidence="4" id="KW-0560">Oxidoreductase</keyword>
<dbReference type="InterPro" id="IPR002401">
    <property type="entry name" value="Cyt_P450_E_grp-I"/>
</dbReference>
<accession>A0ABW9HSQ2</accession>
<name>A0ABW9HSQ2_9ACTN</name>
<evidence type="ECO:0000313" key="7">
    <source>
        <dbReference type="EMBL" id="MFM9610731.1"/>
    </source>
</evidence>
<evidence type="ECO:0000256" key="1">
    <source>
        <dbReference type="ARBA" id="ARBA00010617"/>
    </source>
</evidence>
<dbReference type="SUPFAM" id="SSF48264">
    <property type="entry name" value="Cytochrome P450"/>
    <property type="match status" value="1"/>
</dbReference>
<dbReference type="Pfam" id="PF00067">
    <property type="entry name" value="p450"/>
    <property type="match status" value="1"/>
</dbReference>
<gene>
    <name evidence="7" type="ORF">ACKI18_18705</name>
</gene>
<comment type="similarity">
    <text evidence="1">Belongs to the cytochrome P450 family.</text>
</comment>
<proteinExistence type="inferred from homology"/>